<proteinExistence type="predicted"/>
<organism evidence="2 3">
    <name type="scientific">Cellulophaga baltica</name>
    <dbReference type="NCBI Taxonomy" id="76594"/>
    <lineage>
        <taxon>Bacteria</taxon>
        <taxon>Pseudomonadati</taxon>
        <taxon>Bacteroidota</taxon>
        <taxon>Flavobacteriia</taxon>
        <taxon>Flavobacteriales</taxon>
        <taxon>Flavobacteriaceae</taxon>
        <taxon>Cellulophaga</taxon>
    </lineage>
</organism>
<dbReference type="AlphaFoldDB" id="A0A1G7ER96"/>
<evidence type="ECO:0008006" key="4">
    <source>
        <dbReference type="Google" id="ProtNLM"/>
    </source>
</evidence>
<feature type="transmembrane region" description="Helical" evidence="1">
    <location>
        <begin position="99"/>
        <end position="117"/>
    </location>
</feature>
<keyword evidence="1" id="KW-0472">Membrane</keyword>
<feature type="transmembrane region" description="Helical" evidence="1">
    <location>
        <begin position="195"/>
        <end position="214"/>
    </location>
</feature>
<evidence type="ECO:0000313" key="2">
    <source>
        <dbReference type="EMBL" id="SDE65935.1"/>
    </source>
</evidence>
<dbReference type="eggNOG" id="COG0382">
    <property type="taxonomic scope" value="Bacteria"/>
</dbReference>
<feature type="transmembrane region" description="Helical" evidence="1">
    <location>
        <begin position="129"/>
        <end position="148"/>
    </location>
</feature>
<evidence type="ECO:0000256" key="1">
    <source>
        <dbReference type="SAM" id="Phobius"/>
    </source>
</evidence>
<feature type="transmembrane region" description="Helical" evidence="1">
    <location>
        <begin position="250"/>
        <end position="271"/>
    </location>
</feature>
<feature type="transmembrane region" description="Helical" evidence="1">
    <location>
        <begin position="76"/>
        <end position="93"/>
    </location>
</feature>
<evidence type="ECO:0000313" key="3">
    <source>
        <dbReference type="Proteomes" id="UP000182114"/>
    </source>
</evidence>
<dbReference type="EMBL" id="FNBD01000002">
    <property type="protein sequence ID" value="SDE65935.1"/>
    <property type="molecule type" value="Genomic_DNA"/>
</dbReference>
<dbReference type="RefSeq" id="WP_074537648.1">
    <property type="nucleotide sequence ID" value="NZ_FNBD01000002.1"/>
</dbReference>
<sequence>MKFLKRLFDFYLDASIHVAFAVFALMEVTAILLNISIDRHLKFFVFFGTMTAYNFVKYGVEAKKYVLVANRYHKNIQFFSIIALLIAGYSAFYLNANEWYLMVVLFFLTGLYAVPLLPHTKNLRSLAGLKIFIVAVVWAGITVVLPSFEKPNVIPWDVAIETIQRILLVLVLLVPFEIRDLKYDDVALKTLPQRFGVHKTLTFGGFSAIILYSLTFLKEVLTPLDAISKGILFLILGHIMLYTKKNQSKYYASFWIEAIPIFWWISLLLIAKLL</sequence>
<feature type="transmembrane region" description="Helical" evidence="1">
    <location>
        <begin position="226"/>
        <end position="243"/>
    </location>
</feature>
<name>A0A1G7ER96_9FLAO</name>
<keyword evidence="1" id="KW-1133">Transmembrane helix</keyword>
<gene>
    <name evidence="2" type="ORF">SAMN04487992_102451</name>
</gene>
<accession>A0A1G7ER96</accession>
<feature type="transmembrane region" description="Helical" evidence="1">
    <location>
        <begin position="154"/>
        <end position="174"/>
    </location>
</feature>
<keyword evidence="3" id="KW-1185">Reference proteome</keyword>
<dbReference type="Proteomes" id="UP000182114">
    <property type="component" value="Unassembled WGS sequence"/>
</dbReference>
<feature type="transmembrane region" description="Helical" evidence="1">
    <location>
        <begin position="12"/>
        <end position="33"/>
    </location>
</feature>
<protein>
    <recommendedName>
        <fullName evidence="4">Prenyltransferase</fullName>
    </recommendedName>
</protein>
<reference evidence="3" key="1">
    <citation type="submission" date="2016-10" db="EMBL/GenBank/DDBJ databases">
        <authorList>
            <person name="Varghese N."/>
            <person name="Submissions S."/>
        </authorList>
    </citation>
    <scope>NUCLEOTIDE SEQUENCE [LARGE SCALE GENOMIC DNA]</scope>
    <source>
        <strain evidence="3">DSM 24729</strain>
    </source>
</reference>
<keyword evidence="1" id="KW-0812">Transmembrane</keyword>